<dbReference type="PANTHER" id="PTHR10344:SF4">
    <property type="entry name" value="UMP-CMP KINASE 2, MITOCHONDRIAL"/>
    <property type="match status" value="1"/>
</dbReference>
<protein>
    <recommendedName>
        <fullName evidence="8">Probable thymidylate kinase</fullName>
        <ecNumber evidence="8">2.7.4.9</ecNumber>
    </recommendedName>
    <alternativeName>
        <fullName evidence="8">dTMP kinase</fullName>
    </alternativeName>
</protein>
<evidence type="ECO:0000256" key="8">
    <source>
        <dbReference type="HAMAP-Rule" id="MF_00165"/>
    </source>
</evidence>
<dbReference type="Pfam" id="PF02223">
    <property type="entry name" value="Thymidylate_kin"/>
    <property type="match status" value="1"/>
</dbReference>
<gene>
    <name evidence="8 10" type="primary">tmk</name>
    <name evidence="10" type="ORF">ENM78_02850</name>
</gene>
<dbReference type="GO" id="GO:0005524">
    <property type="term" value="F:ATP binding"/>
    <property type="evidence" value="ECO:0007669"/>
    <property type="project" value="UniProtKB-UniRule"/>
</dbReference>
<evidence type="ECO:0000256" key="2">
    <source>
        <dbReference type="ARBA" id="ARBA00022679"/>
    </source>
</evidence>
<comment type="similarity">
    <text evidence="1 8">Belongs to the thymidylate kinase family.</text>
</comment>
<proteinExistence type="inferred from homology"/>
<comment type="caution">
    <text evidence="10">The sequence shown here is derived from an EMBL/GenBank/DDBJ whole genome shotgun (WGS) entry which is preliminary data.</text>
</comment>
<evidence type="ECO:0000259" key="9">
    <source>
        <dbReference type="Pfam" id="PF02223"/>
    </source>
</evidence>
<dbReference type="GO" id="GO:0004798">
    <property type="term" value="F:dTMP kinase activity"/>
    <property type="evidence" value="ECO:0007669"/>
    <property type="project" value="UniProtKB-UniRule"/>
</dbReference>
<dbReference type="HAMAP" id="MF_00165">
    <property type="entry name" value="Thymidylate_kinase"/>
    <property type="match status" value="1"/>
</dbReference>
<dbReference type="NCBIfam" id="TIGR00041">
    <property type="entry name" value="DTMP_kinase"/>
    <property type="match status" value="1"/>
</dbReference>
<feature type="binding site" evidence="8">
    <location>
        <begin position="30"/>
        <end position="37"/>
    </location>
    <ligand>
        <name>ATP</name>
        <dbReference type="ChEBI" id="CHEBI:30616"/>
    </ligand>
</feature>
<feature type="domain" description="Thymidylate kinase-like" evidence="9">
    <location>
        <begin position="28"/>
        <end position="206"/>
    </location>
</feature>
<keyword evidence="3 8" id="KW-0545">Nucleotide biosynthesis</keyword>
<evidence type="ECO:0000256" key="5">
    <source>
        <dbReference type="ARBA" id="ARBA00022777"/>
    </source>
</evidence>
<accession>A0A7J3ZJW9</accession>
<evidence type="ECO:0000313" key="10">
    <source>
        <dbReference type="EMBL" id="HHQ80387.1"/>
    </source>
</evidence>
<dbReference type="InterPro" id="IPR018094">
    <property type="entry name" value="Thymidylate_kinase"/>
</dbReference>
<evidence type="ECO:0000256" key="3">
    <source>
        <dbReference type="ARBA" id="ARBA00022727"/>
    </source>
</evidence>
<name>A0A7J3ZJW9_9CREN</name>
<dbReference type="GO" id="GO:0006227">
    <property type="term" value="P:dUDP biosynthetic process"/>
    <property type="evidence" value="ECO:0007669"/>
    <property type="project" value="TreeGrafter"/>
</dbReference>
<dbReference type="Gene3D" id="3.40.50.300">
    <property type="entry name" value="P-loop containing nucleotide triphosphate hydrolases"/>
    <property type="match status" value="1"/>
</dbReference>
<keyword evidence="2 8" id="KW-0808">Transferase</keyword>
<dbReference type="CDD" id="cd01672">
    <property type="entry name" value="TMPK"/>
    <property type="match status" value="1"/>
</dbReference>
<keyword evidence="5 8" id="KW-0418">Kinase</keyword>
<dbReference type="SUPFAM" id="SSF52540">
    <property type="entry name" value="P-loop containing nucleoside triphosphate hydrolases"/>
    <property type="match status" value="1"/>
</dbReference>
<dbReference type="AlphaFoldDB" id="A0A7J3ZJW9"/>
<dbReference type="EMBL" id="DRZC01000034">
    <property type="protein sequence ID" value="HHQ80387.1"/>
    <property type="molecule type" value="Genomic_DNA"/>
</dbReference>
<comment type="catalytic activity">
    <reaction evidence="7 8">
        <text>dTMP + ATP = dTDP + ADP</text>
        <dbReference type="Rhea" id="RHEA:13517"/>
        <dbReference type="ChEBI" id="CHEBI:30616"/>
        <dbReference type="ChEBI" id="CHEBI:58369"/>
        <dbReference type="ChEBI" id="CHEBI:63528"/>
        <dbReference type="ChEBI" id="CHEBI:456216"/>
        <dbReference type="EC" id="2.7.4.9"/>
    </reaction>
</comment>
<dbReference type="InterPro" id="IPR027417">
    <property type="entry name" value="P-loop_NTPase"/>
</dbReference>
<organism evidence="10">
    <name type="scientific">Fervidicoccus fontis</name>
    <dbReference type="NCBI Taxonomy" id="683846"/>
    <lineage>
        <taxon>Archaea</taxon>
        <taxon>Thermoproteota</taxon>
        <taxon>Thermoprotei</taxon>
        <taxon>Fervidicoccales</taxon>
        <taxon>Fervidicoccaceae</taxon>
        <taxon>Fervidicoccus</taxon>
    </lineage>
</organism>
<keyword evidence="4 8" id="KW-0547">Nucleotide-binding</keyword>
<evidence type="ECO:0000256" key="1">
    <source>
        <dbReference type="ARBA" id="ARBA00009776"/>
    </source>
</evidence>
<evidence type="ECO:0000256" key="6">
    <source>
        <dbReference type="ARBA" id="ARBA00022840"/>
    </source>
</evidence>
<dbReference type="GO" id="GO:0005737">
    <property type="term" value="C:cytoplasm"/>
    <property type="evidence" value="ECO:0007669"/>
    <property type="project" value="TreeGrafter"/>
</dbReference>
<keyword evidence="6 8" id="KW-0067">ATP-binding</keyword>
<dbReference type="GO" id="GO:0006235">
    <property type="term" value="P:dTTP biosynthetic process"/>
    <property type="evidence" value="ECO:0007669"/>
    <property type="project" value="UniProtKB-UniRule"/>
</dbReference>
<reference evidence="10" key="1">
    <citation type="journal article" date="2020" name="mSystems">
        <title>Genome- and Community-Level Interaction Insights into Carbon Utilization and Element Cycling Functions of Hydrothermarchaeota in Hydrothermal Sediment.</title>
        <authorList>
            <person name="Zhou Z."/>
            <person name="Liu Y."/>
            <person name="Xu W."/>
            <person name="Pan J."/>
            <person name="Luo Z.H."/>
            <person name="Li M."/>
        </authorList>
    </citation>
    <scope>NUCLEOTIDE SEQUENCE [LARGE SCALE GENOMIC DNA]</scope>
    <source>
        <strain evidence="10">SpSt-1116</strain>
    </source>
</reference>
<dbReference type="GO" id="GO:0006233">
    <property type="term" value="P:dTDP biosynthetic process"/>
    <property type="evidence" value="ECO:0007669"/>
    <property type="project" value="InterPro"/>
</dbReference>
<evidence type="ECO:0000256" key="7">
    <source>
        <dbReference type="ARBA" id="ARBA00048743"/>
    </source>
</evidence>
<evidence type="ECO:0000256" key="4">
    <source>
        <dbReference type="ARBA" id="ARBA00022741"/>
    </source>
</evidence>
<dbReference type="PANTHER" id="PTHR10344">
    <property type="entry name" value="THYMIDYLATE KINASE"/>
    <property type="match status" value="1"/>
</dbReference>
<sequence length="224" mass="25317">MLRNERPACEGASGLKDEDKARGIYVAIEGIDGSGKTAVARALNNTLALKGYTTAIVREPYSEEIRRILSLFPDLDPLVEAYLFAADRMLLHYTVLKPLLEKREIVISDRSYVASLVYQTVRGAPREAVEALNAHCIKPDVVFLLDLPVEVAVERLEKKRGRQLRHLERRELLPMLREGYLRLAREWADKIKIVDATRPVSEIVEAVVSEIEVMVRRAESPSVE</sequence>
<dbReference type="EC" id="2.7.4.9" evidence="8"/>
<dbReference type="InterPro" id="IPR039430">
    <property type="entry name" value="Thymidylate_kin-like_dom"/>
</dbReference>